<dbReference type="PANTHER" id="PTHR15180:SF1">
    <property type="entry name" value="GENERAL TRANSCRIPTION FACTOR 3C POLYPEPTIDE 1"/>
    <property type="match status" value="1"/>
</dbReference>
<gene>
    <name evidence="2" type="ORF">LTR16_001694</name>
</gene>
<evidence type="ECO:0000313" key="2">
    <source>
        <dbReference type="EMBL" id="KAK5130154.1"/>
    </source>
</evidence>
<reference evidence="2 3" key="1">
    <citation type="submission" date="2023-08" db="EMBL/GenBank/DDBJ databases">
        <title>Black Yeasts Isolated from many extreme environments.</title>
        <authorList>
            <person name="Coleine C."/>
            <person name="Stajich J.E."/>
            <person name="Selbmann L."/>
        </authorList>
    </citation>
    <scope>NUCLEOTIDE SEQUENCE [LARGE SCALE GENOMIC DNA]</scope>
    <source>
        <strain evidence="2 3">CCFEE 536</strain>
    </source>
</reference>
<dbReference type="InterPro" id="IPR044210">
    <property type="entry name" value="Tfc3-like"/>
</dbReference>
<dbReference type="PANTHER" id="PTHR15180">
    <property type="entry name" value="GENERAL TRANSCRIPTION FACTOR 3C POLYPEPTIDE 1"/>
    <property type="match status" value="1"/>
</dbReference>
<evidence type="ECO:0000313" key="3">
    <source>
        <dbReference type="Proteomes" id="UP001357485"/>
    </source>
</evidence>
<dbReference type="InterPro" id="IPR046488">
    <property type="entry name" value="Sfc3/Tfc3_C"/>
</dbReference>
<dbReference type="Pfam" id="PF20222">
    <property type="entry name" value="DUF6581"/>
    <property type="match status" value="1"/>
</dbReference>
<sequence length="381" mass="42797">LYDWDFVVDWAEKNIEGPMIASDEIDELPATRKALDYAYKIQASFEDREPSKDEFLAIATTNQKRELLHHQFPHTILHDAVPTVHNPAVDRLMLAKSWVRANVLTPEASYDMNCAASKLATLGGELIHNALTALMKEKIIVHVNKGRLTPGRNYDIADQFLHVFKRPLELAHFRQALTLKSKLDATFRAGESYTVVGHAPDGEFLALENLIANGRVRLVPHLPPIDHDHTNPAPRISKWGFTEGNYRTVQMDRSKIHFALSVTPSPSYTYGNPLPFTSHPPPLSHTDSRYEGMLPLWCDIHGGMMRETWHMLLVATLGLLATRPGITATGVVRTLKGRVWEWEVETLLEWCAEVGVATGTGGQGWRAAEWWFLALGDGIEM</sequence>
<proteinExistence type="predicted"/>
<evidence type="ECO:0000259" key="1">
    <source>
        <dbReference type="Pfam" id="PF20222"/>
    </source>
</evidence>
<name>A0ABR0KTR5_9PEZI</name>
<feature type="non-terminal residue" evidence="2">
    <location>
        <position position="1"/>
    </location>
</feature>
<comment type="caution">
    <text evidence="2">The sequence shown here is derived from an EMBL/GenBank/DDBJ whole genome shotgun (WGS) entry which is preliminary data.</text>
</comment>
<keyword evidence="3" id="KW-1185">Reference proteome</keyword>
<dbReference type="EMBL" id="JAVRRA010024720">
    <property type="protein sequence ID" value="KAK5130154.1"/>
    <property type="molecule type" value="Genomic_DNA"/>
</dbReference>
<organism evidence="2 3">
    <name type="scientific">Cryomyces antarcticus</name>
    <dbReference type="NCBI Taxonomy" id="329879"/>
    <lineage>
        <taxon>Eukaryota</taxon>
        <taxon>Fungi</taxon>
        <taxon>Dikarya</taxon>
        <taxon>Ascomycota</taxon>
        <taxon>Pezizomycotina</taxon>
        <taxon>Dothideomycetes</taxon>
        <taxon>Dothideomycetes incertae sedis</taxon>
        <taxon>Cryomyces</taxon>
    </lineage>
</organism>
<feature type="domain" description="Transcription factor tau subunit sfc3/Tfc3 C-terminal" evidence="1">
    <location>
        <begin position="2"/>
        <end position="332"/>
    </location>
</feature>
<accession>A0ABR0KTR5</accession>
<protein>
    <recommendedName>
        <fullName evidence="1">Transcription factor tau subunit sfc3/Tfc3 C-terminal domain-containing protein</fullName>
    </recommendedName>
</protein>
<dbReference type="Proteomes" id="UP001357485">
    <property type="component" value="Unassembled WGS sequence"/>
</dbReference>